<protein>
    <submittedName>
        <fullName evidence="1">Uncharacterized protein</fullName>
    </submittedName>
</protein>
<name>A0A328ANM0_9CAUL</name>
<comment type="caution">
    <text evidence="1">The sequence shown here is derived from an EMBL/GenBank/DDBJ whole genome shotgun (WGS) entry which is preliminary data.</text>
</comment>
<sequence length="109" mass="11945">MARSKPADEFEIVVDGETYVWWLQRKPHWSSDPSERRGMAIAARHKEGQREAVLEFPVGPQPRFGAPQLKAAQIKPALVAKAIASAVAAGWEPLSRGKPVMIEVDETGG</sequence>
<keyword evidence="2" id="KW-1185">Reference proteome</keyword>
<dbReference type="EMBL" id="QFYQ01000001">
    <property type="protein sequence ID" value="RAK55945.1"/>
    <property type="molecule type" value="Genomic_DNA"/>
</dbReference>
<dbReference type="OrthoDB" id="7449482at2"/>
<evidence type="ECO:0000313" key="1">
    <source>
        <dbReference type="EMBL" id="RAK55945.1"/>
    </source>
</evidence>
<accession>A0A328ANM0</accession>
<reference evidence="2" key="1">
    <citation type="submission" date="2018-05" db="EMBL/GenBank/DDBJ databases">
        <authorList>
            <person name="Li X."/>
        </authorList>
    </citation>
    <scope>NUCLEOTIDE SEQUENCE [LARGE SCALE GENOMIC DNA]</scope>
    <source>
        <strain evidence="2">LX32</strain>
    </source>
</reference>
<dbReference type="RefSeq" id="WP_111529693.1">
    <property type="nucleotide sequence ID" value="NZ_JBHRSG010000003.1"/>
</dbReference>
<dbReference type="AlphaFoldDB" id="A0A328ANM0"/>
<evidence type="ECO:0000313" key="2">
    <source>
        <dbReference type="Proteomes" id="UP000249254"/>
    </source>
</evidence>
<organism evidence="1 2">
    <name type="scientific">Phenylobacterium soli</name>
    <dbReference type="NCBI Taxonomy" id="2170551"/>
    <lineage>
        <taxon>Bacteria</taxon>
        <taxon>Pseudomonadati</taxon>
        <taxon>Pseudomonadota</taxon>
        <taxon>Alphaproteobacteria</taxon>
        <taxon>Caulobacterales</taxon>
        <taxon>Caulobacteraceae</taxon>
        <taxon>Phenylobacterium</taxon>
    </lineage>
</organism>
<gene>
    <name evidence="1" type="ORF">DJ017_16225</name>
</gene>
<proteinExistence type="predicted"/>
<dbReference type="Proteomes" id="UP000249254">
    <property type="component" value="Unassembled WGS sequence"/>
</dbReference>